<comment type="subunit">
    <text evidence="1">Heterotetramer of one alpha, one beta, one delta and one gamma chain.</text>
</comment>
<gene>
    <name evidence="4" type="ORF">MPEBLZ_03725</name>
</gene>
<dbReference type="EMBL" id="LKCM01000311">
    <property type="protein sequence ID" value="KPQ41697.1"/>
    <property type="molecule type" value="Genomic_DNA"/>
</dbReference>
<dbReference type="GO" id="GO:0019164">
    <property type="term" value="F:pyruvate synthase activity"/>
    <property type="evidence" value="ECO:0007669"/>
    <property type="project" value="UniProtKB-EC"/>
</dbReference>
<dbReference type="PANTHER" id="PTHR42897:SF1">
    <property type="entry name" value="2-OXOACID OXIDOREDUCTASE (FERREDOXIN)"/>
    <property type="match status" value="1"/>
</dbReference>
<keyword evidence="4" id="KW-0670">Pyruvate</keyword>
<dbReference type="AlphaFoldDB" id="A0A0P7ZDW7"/>
<evidence type="ECO:0000259" key="3">
    <source>
        <dbReference type="Pfam" id="PF02775"/>
    </source>
</evidence>
<dbReference type="GO" id="GO:0030976">
    <property type="term" value="F:thiamine pyrophosphate binding"/>
    <property type="evidence" value="ECO:0007669"/>
    <property type="project" value="InterPro"/>
</dbReference>
<dbReference type="InterPro" id="IPR011766">
    <property type="entry name" value="TPP_enzyme_TPP-bd"/>
</dbReference>
<dbReference type="PANTHER" id="PTHR42897">
    <property type="entry name" value="PYRUVATE SYNTHASE SUBUNIT PORB"/>
    <property type="match status" value="1"/>
</dbReference>
<proteinExistence type="predicted"/>
<evidence type="ECO:0000256" key="2">
    <source>
        <dbReference type="ARBA" id="ARBA00023002"/>
    </source>
</evidence>
<accession>A0A0P7ZDW7</accession>
<evidence type="ECO:0000313" key="4">
    <source>
        <dbReference type="EMBL" id="KPQ41697.1"/>
    </source>
</evidence>
<sequence>MITIKELPDENLFTAGHTACPGCGVAMSIRNAIRVLGKDTAVYVPASCGVVFGTTFPYGAWKVPFFHTAFENTGACLTGMQAAFEKKGKKVTVVGFAGDGGTYDIGLQSMSGAAERNDDVLYICLDNEAYMNTGIQRSGGTPFGAWTTTTPVGKHIQGNRRFKKNLGDIVVAHEIPYYATLSIGQPLDFIRKVEKAKNIRGFRFLHMFTPCIPGWKMDPARTVEVTKRAVESGMWTLYEVENGEKRITYKPGKMKSVKDYLMMQGRFRHMSDEDINALQMWVCKKWNLHYKEKGSPDICEIAPPEEHHAVTEEHREMHGP</sequence>
<dbReference type="Proteomes" id="UP000050360">
    <property type="component" value="Unassembled WGS sequence"/>
</dbReference>
<evidence type="ECO:0000256" key="1">
    <source>
        <dbReference type="ARBA" id="ARBA00011595"/>
    </source>
</evidence>
<dbReference type="Gene3D" id="3.40.50.970">
    <property type="match status" value="2"/>
</dbReference>
<dbReference type="InterPro" id="IPR051479">
    <property type="entry name" value="PorB-like"/>
</dbReference>
<protein>
    <submittedName>
        <fullName evidence="4">Pyruvate ferredoxin oxidoreductase, beta subunit</fullName>
        <ecNumber evidence="4">1.2.7.1</ecNumber>
    </submittedName>
</protein>
<dbReference type="PATRIC" id="fig|1719120.3.peg.4047"/>
<dbReference type="Pfam" id="PF02775">
    <property type="entry name" value="TPP_enzyme_C"/>
    <property type="match status" value="1"/>
</dbReference>
<organism evidence="4 5">
    <name type="scientific">Candidatus Methanoperedens nitratireducens</name>
    <dbReference type="NCBI Taxonomy" id="1392998"/>
    <lineage>
        <taxon>Archaea</taxon>
        <taxon>Methanobacteriati</taxon>
        <taxon>Methanobacteriota</taxon>
        <taxon>Stenosarchaea group</taxon>
        <taxon>Methanomicrobia</taxon>
        <taxon>Methanosarcinales</taxon>
        <taxon>ANME-2 cluster</taxon>
        <taxon>Candidatus Methanoperedentaceae</taxon>
        <taxon>Candidatus Methanoperedens</taxon>
    </lineage>
</organism>
<dbReference type="EC" id="1.2.7.1" evidence="4"/>
<feature type="domain" description="Thiamine pyrophosphate enzyme TPP-binding" evidence="3">
    <location>
        <begin position="64"/>
        <end position="206"/>
    </location>
</feature>
<keyword evidence="2 4" id="KW-0560">Oxidoreductase</keyword>
<name>A0A0P7ZDW7_9EURY</name>
<dbReference type="SUPFAM" id="SSF52518">
    <property type="entry name" value="Thiamin diphosphate-binding fold (THDP-binding)"/>
    <property type="match status" value="1"/>
</dbReference>
<comment type="caution">
    <text evidence="4">The sequence shown here is derived from an EMBL/GenBank/DDBJ whole genome shotgun (WGS) entry which is preliminary data.</text>
</comment>
<reference evidence="4 5" key="1">
    <citation type="submission" date="2015-09" db="EMBL/GenBank/DDBJ databases">
        <title>A metagenomics-based metabolic model of nitrate-dependent anaerobic oxidation of methane by Methanoperedens-like archaea.</title>
        <authorList>
            <person name="Arshad A."/>
            <person name="Speth D.R."/>
            <person name="De Graaf R.M."/>
            <person name="Op Den Camp H.J."/>
            <person name="Jetten M.S."/>
            <person name="Welte C.U."/>
        </authorList>
    </citation>
    <scope>NUCLEOTIDE SEQUENCE [LARGE SCALE GENOMIC DNA]</scope>
</reference>
<dbReference type="InterPro" id="IPR029061">
    <property type="entry name" value="THDP-binding"/>
</dbReference>
<evidence type="ECO:0000313" key="5">
    <source>
        <dbReference type="Proteomes" id="UP000050360"/>
    </source>
</evidence>
<dbReference type="CDD" id="cd03376">
    <property type="entry name" value="TPP_PFOR_porB_like"/>
    <property type="match status" value="1"/>
</dbReference>